<accession>A0A8J8P9X9</accession>
<evidence type="ECO:0000256" key="1">
    <source>
        <dbReference type="SAM" id="MobiDB-lite"/>
    </source>
</evidence>
<dbReference type="AlphaFoldDB" id="A0A8J8P9X9"/>
<evidence type="ECO:0000313" key="2">
    <source>
        <dbReference type="EMBL" id="TQQ78738.1"/>
    </source>
</evidence>
<dbReference type="Proteomes" id="UP000705823">
    <property type="component" value="Unassembled WGS sequence"/>
</dbReference>
<proteinExistence type="predicted"/>
<feature type="region of interest" description="Disordered" evidence="1">
    <location>
        <begin position="49"/>
        <end position="76"/>
    </location>
</feature>
<evidence type="ECO:0000313" key="3">
    <source>
        <dbReference type="Proteomes" id="UP000705823"/>
    </source>
</evidence>
<feature type="compositionally biased region" description="Basic and acidic residues" evidence="1">
    <location>
        <begin position="61"/>
        <end position="76"/>
    </location>
</feature>
<name>A0A8J8P9X9_9EURY</name>
<dbReference type="RefSeq" id="WP_142980548.1">
    <property type="nucleotide sequence ID" value="NZ_RKLU01000008.1"/>
</dbReference>
<protein>
    <recommendedName>
        <fullName evidence="4">Ribbon-helix-helix protein, copG family</fullName>
    </recommendedName>
</protein>
<sequence>METFELELPDGMEDDIEEYLSENNYYLNKSELMRDALRHVLYSENPPGYNGSIHVNQQQIDRVDSDSLEDVKSEQE</sequence>
<dbReference type="GO" id="GO:0006355">
    <property type="term" value="P:regulation of DNA-templated transcription"/>
    <property type="evidence" value="ECO:0007669"/>
    <property type="project" value="InterPro"/>
</dbReference>
<gene>
    <name evidence="2" type="ORF">EGH24_12890</name>
</gene>
<dbReference type="CDD" id="cd22231">
    <property type="entry name" value="RHH_NikR_HicB-like"/>
    <property type="match status" value="1"/>
</dbReference>
<comment type="caution">
    <text evidence="2">The sequence shown here is derived from an EMBL/GenBank/DDBJ whole genome shotgun (WGS) entry which is preliminary data.</text>
</comment>
<organism evidence="2 3">
    <name type="scientific">Halonotius terrestris</name>
    <dbReference type="NCBI Taxonomy" id="2487750"/>
    <lineage>
        <taxon>Archaea</taxon>
        <taxon>Methanobacteriati</taxon>
        <taxon>Methanobacteriota</taxon>
        <taxon>Stenosarchaea group</taxon>
        <taxon>Halobacteria</taxon>
        <taxon>Halobacteriales</taxon>
        <taxon>Haloferacaceae</taxon>
        <taxon>Halonotius</taxon>
    </lineage>
</organism>
<evidence type="ECO:0008006" key="4">
    <source>
        <dbReference type="Google" id="ProtNLM"/>
    </source>
</evidence>
<dbReference type="EMBL" id="RKLU01000008">
    <property type="protein sequence ID" value="TQQ78738.1"/>
    <property type="molecule type" value="Genomic_DNA"/>
</dbReference>
<reference evidence="2" key="1">
    <citation type="submission" date="2019-02" db="EMBL/GenBank/DDBJ databases">
        <title>Halonotius sp. a new haloarchaeum isolated from saline soil.</title>
        <authorList>
            <person name="Duran-Viseras A."/>
            <person name="Sanchez-Porro C."/>
            <person name="Ventosa A."/>
        </authorList>
    </citation>
    <scope>NUCLEOTIDE SEQUENCE</scope>
    <source>
        <strain evidence="2">F15B</strain>
    </source>
</reference>
<keyword evidence="3" id="KW-1185">Reference proteome</keyword>
<dbReference type="SUPFAM" id="SSF47598">
    <property type="entry name" value="Ribbon-helix-helix"/>
    <property type="match status" value="1"/>
</dbReference>
<dbReference type="InterPro" id="IPR010985">
    <property type="entry name" value="Ribbon_hlx_hlx"/>
</dbReference>